<evidence type="ECO:0000313" key="2">
    <source>
        <dbReference type="EMBL" id="SES13159.1"/>
    </source>
</evidence>
<evidence type="ECO:0000256" key="1">
    <source>
        <dbReference type="SAM" id="Phobius"/>
    </source>
</evidence>
<sequence length="57" mass="6381">MNFHIVISLLGPICLLALGLILKFSNNPGLGSSKKYWPYIVIIGLILLALKIWKLFL</sequence>
<dbReference type="EMBL" id="FOGG01000034">
    <property type="protein sequence ID" value="SES13159.1"/>
    <property type="molecule type" value="Genomic_DNA"/>
</dbReference>
<organism evidence="2 3">
    <name type="scientific">Pedobacter rhizosphaerae</name>
    <dbReference type="NCBI Taxonomy" id="390241"/>
    <lineage>
        <taxon>Bacteria</taxon>
        <taxon>Pseudomonadati</taxon>
        <taxon>Bacteroidota</taxon>
        <taxon>Sphingobacteriia</taxon>
        <taxon>Sphingobacteriales</taxon>
        <taxon>Sphingobacteriaceae</taxon>
        <taxon>Pedobacter</taxon>
    </lineage>
</organism>
<keyword evidence="3" id="KW-1185">Reference proteome</keyword>
<feature type="transmembrane region" description="Helical" evidence="1">
    <location>
        <begin position="6"/>
        <end position="24"/>
    </location>
</feature>
<dbReference type="Proteomes" id="UP000199572">
    <property type="component" value="Unassembled WGS sequence"/>
</dbReference>
<protein>
    <recommendedName>
        <fullName evidence="4">DUF5668 domain-containing protein</fullName>
    </recommendedName>
</protein>
<gene>
    <name evidence="2" type="ORF">SAMN04488023_13421</name>
</gene>
<keyword evidence="1" id="KW-1133">Transmembrane helix</keyword>
<feature type="transmembrane region" description="Helical" evidence="1">
    <location>
        <begin position="36"/>
        <end position="56"/>
    </location>
</feature>
<keyword evidence="1" id="KW-0472">Membrane</keyword>
<keyword evidence="1" id="KW-0812">Transmembrane</keyword>
<proteinExistence type="predicted"/>
<evidence type="ECO:0000313" key="3">
    <source>
        <dbReference type="Proteomes" id="UP000199572"/>
    </source>
</evidence>
<reference evidence="2 3" key="1">
    <citation type="submission" date="2016-10" db="EMBL/GenBank/DDBJ databases">
        <authorList>
            <person name="de Groot N.N."/>
        </authorList>
    </citation>
    <scope>NUCLEOTIDE SEQUENCE [LARGE SCALE GENOMIC DNA]</scope>
    <source>
        <strain evidence="2 3">DSM 18610</strain>
    </source>
</reference>
<name>A0A1H9UUZ8_9SPHI</name>
<accession>A0A1H9UUZ8</accession>
<dbReference type="AlphaFoldDB" id="A0A1H9UUZ8"/>
<evidence type="ECO:0008006" key="4">
    <source>
        <dbReference type="Google" id="ProtNLM"/>
    </source>
</evidence>